<gene>
    <name evidence="1" type="ORF">FAGAP_9973</name>
</gene>
<evidence type="ECO:0000313" key="2">
    <source>
        <dbReference type="Proteomes" id="UP000737391"/>
    </source>
</evidence>
<name>A0A9P5B215_9HYPO</name>
<protein>
    <submittedName>
        <fullName evidence="1">Uncharacterized protein</fullName>
    </submittedName>
</protein>
<dbReference type="AlphaFoldDB" id="A0A9P5B215"/>
<organism evidence="1 2">
    <name type="scientific">Fusarium agapanthi</name>
    <dbReference type="NCBI Taxonomy" id="1803897"/>
    <lineage>
        <taxon>Eukaryota</taxon>
        <taxon>Fungi</taxon>
        <taxon>Dikarya</taxon>
        <taxon>Ascomycota</taxon>
        <taxon>Pezizomycotina</taxon>
        <taxon>Sordariomycetes</taxon>
        <taxon>Hypocreomycetidae</taxon>
        <taxon>Hypocreales</taxon>
        <taxon>Nectriaceae</taxon>
        <taxon>Fusarium</taxon>
        <taxon>Fusarium fujikuroi species complex</taxon>
    </lineage>
</organism>
<dbReference type="OrthoDB" id="5092802at2759"/>
<dbReference type="Proteomes" id="UP000737391">
    <property type="component" value="Unassembled WGS sequence"/>
</dbReference>
<proteinExistence type="predicted"/>
<reference evidence="1" key="1">
    <citation type="submission" date="2020-01" db="EMBL/GenBank/DDBJ databases">
        <title>Identification and distribution of gene clusters putatively required for synthesis of sphingolipid metabolism inhibitors in phylogenetically diverse species of the filamentous fungus Fusarium.</title>
        <authorList>
            <person name="Kim H.-S."/>
            <person name="Busman M."/>
            <person name="Brown D.W."/>
            <person name="Divon H."/>
            <person name="Uhlig S."/>
            <person name="Proctor R.H."/>
        </authorList>
    </citation>
    <scope>NUCLEOTIDE SEQUENCE</scope>
    <source>
        <strain evidence="1">NRRL 31653</strain>
    </source>
</reference>
<sequence>MQILNHFSCMIPVGKKRSNLEHKDLLLKLVIPFVALYYGYSPDSLSFSDLYKEATEHGLYGFLELLRERLESSPRSLHLRDKFRRRTQRLIASLKNLRYTTKTQRGDQFIQLQLESPSFDLSEDDAIYMLGGIPTRGSLHDKQLRIAILVGMYSGAKGYCIQDDSSVTQIAHKLAMFLREGQQVLRDTPLPSYASSCTSVASDETLIEGTDGIHVS</sequence>
<comment type="caution">
    <text evidence="1">The sequence shown here is derived from an EMBL/GenBank/DDBJ whole genome shotgun (WGS) entry which is preliminary data.</text>
</comment>
<dbReference type="EMBL" id="LUFC02000833">
    <property type="protein sequence ID" value="KAF4493904.1"/>
    <property type="molecule type" value="Genomic_DNA"/>
</dbReference>
<accession>A0A9P5B215</accession>
<evidence type="ECO:0000313" key="1">
    <source>
        <dbReference type="EMBL" id="KAF4493904.1"/>
    </source>
</evidence>
<keyword evidence="2" id="KW-1185">Reference proteome</keyword>